<protein>
    <submittedName>
        <fullName evidence="1">Uncharacterized protein</fullName>
    </submittedName>
</protein>
<reference evidence="1" key="1">
    <citation type="submission" date="2014-09" db="EMBL/GenBank/DDBJ databases">
        <authorList>
            <person name="Magalhaes I.L.F."/>
            <person name="Oliveira U."/>
            <person name="Santos F.R."/>
            <person name="Vidigal T.H.D.A."/>
            <person name="Brescovit A.D."/>
            <person name="Santos A.J."/>
        </authorList>
    </citation>
    <scope>NUCLEOTIDE SEQUENCE</scope>
    <source>
        <tissue evidence="1">Shoot tissue taken approximately 20 cm above the soil surface</tissue>
    </source>
</reference>
<proteinExistence type="predicted"/>
<reference evidence="1" key="2">
    <citation type="journal article" date="2015" name="Data Brief">
        <title>Shoot transcriptome of the giant reed, Arundo donax.</title>
        <authorList>
            <person name="Barrero R.A."/>
            <person name="Guerrero F.D."/>
            <person name="Moolhuijzen P."/>
            <person name="Goolsby J.A."/>
            <person name="Tidwell J."/>
            <person name="Bellgard S.E."/>
            <person name="Bellgard M.I."/>
        </authorList>
    </citation>
    <scope>NUCLEOTIDE SEQUENCE</scope>
    <source>
        <tissue evidence="1">Shoot tissue taken approximately 20 cm above the soil surface</tissue>
    </source>
</reference>
<accession>A0A0A9G4S7</accession>
<dbReference type="AlphaFoldDB" id="A0A0A9G4S7"/>
<sequence length="29" mass="3115">MVALNVPDEESMVCCISCGTMRVTNLVKA</sequence>
<organism evidence="1">
    <name type="scientific">Arundo donax</name>
    <name type="common">Giant reed</name>
    <name type="synonym">Donax arundinaceus</name>
    <dbReference type="NCBI Taxonomy" id="35708"/>
    <lineage>
        <taxon>Eukaryota</taxon>
        <taxon>Viridiplantae</taxon>
        <taxon>Streptophyta</taxon>
        <taxon>Embryophyta</taxon>
        <taxon>Tracheophyta</taxon>
        <taxon>Spermatophyta</taxon>
        <taxon>Magnoliopsida</taxon>
        <taxon>Liliopsida</taxon>
        <taxon>Poales</taxon>
        <taxon>Poaceae</taxon>
        <taxon>PACMAD clade</taxon>
        <taxon>Arundinoideae</taxon>
        <taxon>Arundineae</taxon>
        <taxon>Arundo</taxon>
    </lineage>
</organism>
<name>A0A0A9G4S7_ARUDO</name>
<evidence type="ECO:0000313" key="1">
    <source>
        <dbReference type="EMBL" id="JAE17546.1"/>
    </source>
</evidence>
<dbReference type="EMBL" id="GBRH01180350">
    <property type="protein sequence ID" value="JAE17546.1"/>
    <property type="molecule type" value="Transcribed_RNA"/>
</dbReference>